<gene>
    <name evidence="1" type="ORF">ABEB36_007717</name>
</gene>
<sequence length="216" mass="24992">MDQNNTFERIEWTFPKVLGVAKGLKPPGWIVMANKFRISFMEMSLGQLGPAIVEKQLILNHNLETEAFIRGDKIEDKLFPIKIHELQSCEELYRSLKLFSSYGVCQGNKNFKRIDKNGKVSDTDYWKGTNCLKVYDKTLGQPENCCNSCLQLNHILPKKINNTYLSLNQPTTYKLDEEHHNTRGKSKEDNEGRTLEIEMFPLTSIKFVNVKEEPLF</sequence>
<organism evidence="1 2">
    <name type="scientific">Hypothenemus hampei</name>
    <name type="common">Coffee berry borer</name>
    <dbReference type="NCBI Taxonomy" id="57062"/>
    <lineage>
        <taxon>Eukaryota</taxon>
        <taxon>Metazoa</taxon>
        <taxon>Ecdysozoa</taxon>
        <taxon>Arthropoda</taxon>
        <taxon>Hexapoda</taxon>
        <taxon>Insecta</taxon>
        <taxon>Pterygota</taxon>
        <taxon>Neoptera</taxon>
        <taxon>Endopterygota</taxon>
        <taxon>Coleoptera</taxon>
        <taxon>Polyphaga</taxon>
        <taxon>Cucujiformia</taxon>
        <taxon>Curculionidae</taxon>
        <taxon>Scolytinae</taxon>
        <taxon>Hypothenemus</taxon>
    </lineage>
</organism>
<evidence type="ECO:0000313" key="2">
    <source>
        <dbReference type="Proteomes" id="UP001566132"/>
    </source>
</evidence>
<protein>
    <submittedName>
        <fullName evidence="1">Uncharacterized protein</fullName>
    </submittedName>
</protein>
<keyword evidence="2" id="KW-1185">Reference proteome</keyword>
<dbReference type="EMBL" id="JBDJPC010000005">
    <property type="protein sequence ID" value="KAL1502596.1"/>
    <property type="molecule type" value="Genomic_DNA"/>
</dbReference>
<accession>A0ABD1EYU3</accession>
<comment type="caution">
    <text evidence="1">The sequence shown here is derived from an EMBL/GenBank/DDBJ whole genome shotgun (WGS) entry which is preliminary data.</text>
</comment>
<name>A0ABD1EYU3_HYPHA</name>
<dbReference type="AlphaFoldDB" id="A0ABD1EYU3"/>
<evidence type="ECO:0000313" key="1">
    <source>
        <dbReference type="EMBL" id="KAL1502596.1"/>
    </source>
</evidence>
<reference evidence="1 2" key="1">
    <citation type="submission" date="2024-05" db="EMBL/GenBank/DDBJ databases">
        <title>Genetic variation in Jamaican populations of the coffee berry borer (Hypothenemus hampei).</title>
        <authorList>
            <person name="Errbii M."/>
            <person name="Myrie A."/>
        </authorList>
    </citation>
    <scope>NUCLEOTIDE SEQUENCE [LARGE SCALE GENOMIC DNA]</scope>
    <source>
        <strain evidence="1">JA-Hopewell-2020-01-JO</strain>
        <tissue evidence="1">Whole body</tissue>
    </source>
</reference>
<proteinExistence type="predicted"/>
<dbReference type="Proteomes" id="UP001566132">
    <property type="component" value="Unassembled WGS sequence"/>
</dbReference>